<evidence type="ECO:0000256" key="4">
    <source>
        <dbReference type="ARBA" id="ARBA00022605"/>
    </source>
</evidence>
<name>R4K999_CLOPA</name>
<dbReference type="EC" id="4.1.1.48" evidence="9"/>
<dbReference type="InterPro" id="IPR013798">
    <property type="entry name" value="Indole-3-glycerol_P_synth_dom"/>
</dbReference>
<dbReference type="HOGENOM" id="CLU_034247_2_0_9"/>
<evidence type="ECO:0000313" key="11">
    <source>
        <dbReference type="EMBL" id="AGK98281.1"/>
    </source>
</evidence>
<dbReference type="InterPro" id="IPR011060">
    <property type="entry name" value="RibuloseP-bd_barrel"/>
</dbReference>
<evidence type="ECO:0000256" key="7">
    <source>
        <dbReference type="ARBA" id="ARBA00023141"/>
    </source>
</evidence>
<dbReference type="GO" id="GO:0004640">
    <property type="term" value="F:phosphoribosylanthranilate isomerase activity"/>
    <property type="evidence" value="ECO:0007669"/>
    <property type="project" value="TreeGrafter"/>
</dbReference>
<dbReference type="PATRIC" id="fig|86416.3.peg.3486"/>
<keyword evidence="8 9" id="KW-0456">Lyase</keyword>
<sequence>MILDDIVAYKIKQIEEEKRELPLKEFENKVQNVITRDFKAALNKPGINIISEIKKASPSKGIIKPDFDPVAIAKVYEKISIDAISVLTEKKFFMGSDEYIGQVKGVTSKPVLRKDFIVDEYQIFQAKNIGADTILLIVAVLGKKLKNFYKLAKELGLNCLIEVHSREELEIALEAEGEIIGVNNRDLRDFTVNLNTTEKFMKYIPKETITVSESGIKTPEDILYLKSIGVNAVLIGETFMRNIEDIQAVEDFILKAKGK</sequence>
<dbReference type="InterPro" id="IPR013785">
    <property type="entry name" value="Aldolase_TIM"/>
</dbReference>
<dbReference type="KEGG" id="cpas:Clopa_3491"/>
<reference evidence="11 12" key="1">
    <citation type="submission" date="2012-01" db="EMBL/GenBank/DDBJ databases">
        <title>Complete sequence of chromosome of Clostridium pasteurianum BC1.</title>
        <authorList>
            <consortium name="US DOE Joint Genome Institute"/>
            <person name="Lucas S."/>
            <person name="Han J."/>
            <person name="Lapidus A."/>
            <person name="Cheng J.-F."/>
            <person name="Goodwin L."/>
            <person name="Pitluck S."/>
            <person name="Peters L."/>
            <person name="Mikhailova N."/>
            <person name="Teshima H."/>
            <person name="Detter J.C."/>
            <person name="Han C."/>
            <person name="Tapia R."/>
            <person name="Land M."/>
            <person name="Hauser L."/>
            <person name="Kyrpides N."/>
            <person name="Ivanova N."/>
            <person name="Pagani I."/>
            <person name="Dunn J."/>
            <person name="Taghavi S."/>
            <person name="Francis A."/>
            <person name="van der Lelie D."/>
            <person name="Woyke T."/>
        </authorList>
    </citation>
    <scope>NUCLEOTIDE SEQUENCE [LARGE SCALE GENOMIC DNA]</scope>
    <source>
        <strain evidence="11 12">BC1</strain>
    </source>
</reference>
<keyword evidence="4 9" id="KW-0028">Amino-acid biosynthesis</keyword>
<comment type="similarity">
    <text evidence="3 9">Belongs to the TrpC family.</text>
</comment>
<dbReference type="HAMAP" id="MF_00134_B">
    <property type="entry name" value="IGPS_B"/>
    <property type="match status" value="1"/>
</dbReference>
<dbReference type="EMBL" id="CP003261">
    <property type="protein sequence ID" value="AGK98281.1"/>
    <property type="molecule type" value="Genomic_DNA"/>
</dbReference>
<dbReference type="GO" id="GO:0004425">
    <property type="term" value="F:indole-3-glycerol-phosphate synthase activity"/>
    <property type="evidence" value="ECO:0007669"/>
    <property type="project" value="UniProtKB-UniRule"/>
</dbReference>
<evidence type="ECO:0000256" key="2">
    <source>
        <dbReference type="ARBA" id="ARBA00004696"/>
    </source>
</evidence>
<evidence type="ECO:0000256" key="5">
    <source>
        <dbReference type="ARBA" id="ARBA00022793"/>
    </source>
</evidence>
<keyword evidence="6 9" id="KW-0822">Tryptophan biosynthesis</keyword>
<dbReference type="AlphaFoldDB" id="R4K999"/>
<dbReference type="PANTHER" id="PTHR22854:SF2">
    <property type="entry name" value="INDOLE-3-GLYCEROL-PHOSPHATE SYNTHASE"/>
    <property type="match status" value="1"/>
</dbReference>
<protein>
    <recommendedName>
        <fullName evidence="9">Indole-3-glycerol phosphate synthase</fullName>
        <shortName evidence="9">IGPS</shortName>
        <ecNumber evidence="9">4.1.1.48</ecNumber>
    </recommendedName>
</protein>
<evidence type="ECO:0000256" key="8">
    <source>
        <dbReference type="ARBA" id="ARBA00023239"/>
    </source>
</evidence>
<dbReference type="Gene3D" id="3.20.20.70">
    <property type="entry name" value="Aldolase class I"/>
    <property type="match status" value="1"/>
</dbReference>
<evidence type="ECO:0000256" key="1">
    <source>
        <dbReference type="ARBA" id="ARBA00001633"/>
    </source>
</evidence>
<feature type="domain" description="Indole-3-glycerol phosphate synthase" evidence="10">
    <location>
        <begin position="3"/>
        <end position="250"/>
    </location>
</feature>
<dbReference type="InterPro" id="IPR001468">
    <property type="entry name" value="Indole-3-GlycerolPSynthase_CS"/>
</dbReference>
<dbReference type="NCBIfam" id="NF001377">
    <property type="entry name" value="PRK00278.2-4"/>
    <property type="match status" value="1"/>
</dbReference>
<keyword evidence="5 9" id="KW-0210">Decarboxylase</keyword>
<dbReference type="OrthoDB" id="9804217at2"/>
<evidence type="ECO:0000256" key="3">
    <source>
        <dbReference type="ARBA" id="ARBA00008737"/>
    </source>
</evidence>
<evidence type="ECO:0000256" key="6">
    <source>
        <dbReference type="ARBA" id="ARBA00022822"/>
    </source>
</evidence>
<dbReference type="RefSeq" id="WP_015616565.1">
    <property type="nucleotide sequence ID" value="NC_021182.1"/>
</dbReference>
<accession>R4K999</accession>
<dbReference type="InterPro" id="IPR045186">
    <property type="entry name" value="Indole-3-glycerol_P_synth"/>
</dbReference>
<dbReference type="STRING" id="86416.Clopa_3491"/>
<comment type="catalytic activity">
    <reaction evidence="1 9">
        <text>1-(2-carboxyphenylamino)-1-deoxy-D-ribulose 5-phosphate + H(+) = (1S,2R)-1-C-(indol-3-yl)glycerol 3-phosphate + CO2 + H2O</text>
        <dbReference type="Rhea" id="RHEA:23476"/>
        <dbReference type="ChEBI" id="CHEBI:15377"/>
        <dbReference type="ChEBI" id="CHEBI:15378"/>
        <dbReference type="ChEBI" id="CHEBI:16526"/>
        <dbReference type="ChEBI" id="CHEBI:58613"/>
        <dbReference type="ChEBI" id="CHEBI:58866"/>
        <dbReference type="EC" id="4.1.1.48"/>
    </reaction>
</comment>
<keyword evidence="12" id="KW-1185">Reference proteome</keyword>
<dbReference type="Proteomes" id="UP000013523">
    <property type="component" value="Chromosome"/>
</dbReference>
<evidence type="ECO:0000259" key="10">
    <source>
        <dbReference type="Pfam" id="PF00218"/>
    </source>
</evidence>
<gene>
    <name evidence="9" type="primary">trpC</name>
    <name evidence="11" type="ORF">Clopa_3491</name>
</gene>
<dbReference type="PANTHER" id="PTHR22854">
    <property type="entry name" value="TRYPTOPHAN BIOSYNTHESIS PROTEIN"/>
    <property type="match status" value="1"/>
</dbReference>
<dbReference type="CDD" id="cd00331">
    <property type="entry name" value="IGPS"/>
    <property type="match status" value="1"/>
</dbReference>
<proteinExistence type="inferred from homology"/>
<dbReference type="UniPathway" id="UPA00035">
    <property type="reaction ID" value="UER00043"/>
</dbReference>
<dbReference type="PROSITE" id="PS00614">
    <property type="entry name" value="IGPS"/>
    <property type="match status" value="1"/>
</dbReference>
<dbReference type="FunFam" id="3.20.20.70:FF:000024">
    <property type="entry name" value="Indole-3-glycerol phosphate synthase"/>
    <property type="match status" value="1"/>
</dbReference>
<dbReference type="Pfam" id="PF00218">
    <property type="entry name" value="IGPS"/>
    <property type="match status" value="1"/>
</dbReference>
<evidence type="ECO:0000256" key="9">
    <source>
        <dbReference type="HAMAP-Rule" id="MF_00134"/>
    </source>
</evidence>
<dbReference type="eggNOG" id="COG0134">
    <property type="taxonomic scope" value="Bacteria"/>
</dbReference>
<keyword evidence="7 9" id="KW-0057">Aromatic amino acid biosynthesis</keyword>
<evidence type="ECO:0000313" key="12">
    <source>
        <dbReference type="Proteomes" id="UP000013523"/>
    </source>
</evidence>
<dbReference type="SUPFAM" id="SSF51366">
    <property type="entry name" value="Ribulose-phoshate binding barrel"/>
    <property type="match status" value="1"/>
</dbReference>
<comment type="pathway">
    <text evidence="2 9">Amino-acid biosynthesis; L-tryptophan biosynthesis; L-tryptophan from chorismate: step 4/5.</text>
</comment>
<dbReference type="GO" id="GO:0000162">
    <property type="term" value="P:L-tryptophan biosynthetic process"/>
    <property type="evidence" value="ECO:0007669"/>
    <property type="project" value="UniProtKB-UniRule"/>
</dbReference>
<organism evidence="11 12">
    <name type="scientific">Clostridium pasteurianum BC1</name>
    <dbReference type="NCBI Taxonomy" id="86416"/>
    <lineage>
        <taxon>Bacteria</taxon>
        <taxon>Bacillati</taxon>
        <taxon>Bacillota</taxon>
        <taxon>Clostridia</taxon>
        <taxon>Eubacteriales</taxon>
        <taxon>Clostridiaceae</taxon>
        <taxon>Clostridium</taxon>
    </lineage>
</organism>